<keyword evidence="2" id="KW-1185">Reference proteome</keyword>
<dbReference type="RefSeq" id="WP_187711016.1">
    <property type="nucleotide sequence ID" value="NZ_CP060820.1"/>
</dbReference>
<name>A0A7H0FU54_9GAMM</name>
<dbReference type="AlphaFoldDB" id="A0A7H0FU54"/>
<dbReference type="KEGG" id="lsx:H8B22_08500"/>
<organism evidence="1 2">
    <name type="scientific">Agrilutibacter terrestris</name>
    <dbReference type="NCBI Taxonomy" id="2865112"/>
    <lineage>
        <taxon>Bacteria</taxon>
        <taxon>Pseudomonadati</taxon>
        <taxon>Pseudomonadota</taxon>
        <taxon>Gammaproteobacteria</taxon>
        <taxon>Lysobacterales</taxon>
        <taxon>Lysobacteraceae</taxon>
        <taxon>Agrilutibacter</taxon>
    </lineage>
</organism>
<reference evidence="1 2" key="1">
    <citation type="submission" date="2020-08" db="EMBL/GenBank/DDBJ databases">
        <title>Lysobacter sp. II4 sp. nov., isolated from soil.</title>
        <authorList>
            <person name="Woo C.Y."/>
            <person name="Kim J."/>
        </authorList>
    </citation>
    <scope>NUCLEOTIDE SEQUENCE [LARGE SCALE GENOMIC DNA]</scope>
    <source>
        <strain evidence="1 2">II4</strain>
    </source>
</reference>
<evidence type="ECO:0000313" key="2">
    <source>
        <dbReference type="Proteomes" id="UP000516018"/>
    </source>
</evidence>
<dbReference type="EMBL" id="CP060820">
    <property type="protein sequence ID" value="QNP39570.1"/>
    <property type="molecule type" value="Genomic_DNA"/>
</dbReference>
<protein>
    <submittedName>
        <fullName evidence="1">Uncharacterized protein</fullName>
    </submittedName>
</protein>
<evidence type="ECO:0000313" key="1">
    <source>
        <dbReference type="EMBL" id="QNP39570.1"/>
    </source>
</evidence>
<accession>A0A7H0FU54</accession>
<proteinExistence type="predicted"/>
<sequence length="343" mass="36282">MSTRDFPTAETSARLVAGIRRVLPALLALPLLAGTARAGDLTEAFTGVPHKQLVAGLAPAAAAGDVSVVAPIGGQAPTVLGMATITLRPAQCHLAFENALGSLYACQWRTALVQGATGPISAASRHRVALWHAREGERAAAFVFYDLEAAEGDEALLKAVQKKRFGIVSITASEWNANVRPGRQDTSAILAMDSAAKAAVAAMDRPDEFKLLHAVDAPAPDQAVIWGDLRAFGEVLVQKLDGKTMWHVPLNGYAQAIATTPGAHRLDLVLIAGAGAPRDYEQPLDVNLNAGHTYVVGFGIDDKPAIEDLGVGVRCERRKAKMMMAASYRNAWLACRTPEATQP</sequence>
<dbReference type="Proteomes" id="UP000516018">
    <property type="component" value="Chromosome"/>
</dbReference>
<gene>
    <name evidence="1" type="ORF">H8B22_08500</name>
</gene>